<dbReference type="InterPro" id="IPR011010">
    <property type="entry name" value="DNA_brk_join_enz"/>
</dbReference>
<organism evidence="3 4">
    <name type="scientific">Streptomyces spororaveus</name>
    <dbReference type="NCBI Taxonomy" id="284039"/>
    <lineage>
        <taxon>Bacteria</taxon>
        <taxon>Bacillati</taxon>
        <taxon>Actinomycetota</taxon>
        <taxon>Actinomycetes</taxon>
        <taxon>Kitasatosporales</taxon>
        <taxon>Streptomycetaceae</taxon>
        <taxon>Streptomyces</taxon>
    </lineage>
</organism>
<evidence type="ECO:0000256" key="2">
    <source>
        <dbReference type="SAM" id="MobiDB-lite"/>
    </source>
</evidence>
<feature type="compositionally biased region" description="Polar residues" evidence="2">
    <location>
        <begin position="656"/>
        <end position="672"/>
    </location>
</feature>
<accession>A0ABQ3T6G0</accession>
<evidence type="ECO:0000313" key="4">
    <source>
        <dbReference type="Proteomes" id="UP000608522"/>
    </source>
</evidence>
<dbReference type="EMBL" id="BNED01000005">
    <property type="protein sequence ID" value="GHI75987.1"/>
    <property type="molecule type" value="Genomic_DNA"/>
</dbReference>
<feature type="region of interest" description="Disordered" evidence="2">
    <location>
        <begin position="188"/>
        <end position="208"/>
    </location>
</feature>
<reference evidence="4" key="1">
    <citation type="submission" date="2023-07" db="EMBL/GenBank/DDBJ databases">
        <title>Whole genome shotgun sequence of Streptomyces spororaveus NBRC 15456.</title>
        <authorList>
            <person name="Komaki H."/>
            <person name="Tamura T."/>
        </authorList>
    </citation>
    <scope>NUCLEOTIDE SEQUENCE [LARGE SCALE GENOMIC DNA]</scope>
    <source>
        <strain evidence="4">NBRC 15456</strain>
    </source>
</reference>
<evidence type="ECO:0000313" key="3">
    <source>
        <dbReference type="EMBL" id="GHI75987.1"/>
    </source>
</evidence>
<dbReference type="InterPro" id="IPR013762">
    <property type="entry name" value="Integrase-like_cat_sf"/>
</dbReference>
<name>A0ABQ3T6G0_9ACTN</name>
<comment type="caution">
    <text evidence="3">The sequence shown here is derived from an EMBL/GenBank/DDBJ whole genome shotgun (WGS) entry which is preliminary data.</text>
</comment>
<evidence type="ECO:0000256" key="1">
    <source>
        <dbReference type="ARBA" id="ARBA00023172"/>
    </source>
</evidence>
<proteinExistence type="predicted"/>
<keyword evidence="1" id="KW-0233">DNA recombination</keyword>
<keyword evidence="4" id="KW-1185">Reference proteome</keyword>
<evidence type="ECO:0008006" key="5">
    <source>
        <dbReference type="Google" id="ProtNLM"/>
    </source>
</evidence>
<dbReference type="Gene3D" id="1.10.443.10">
    <property type="entry name" value="Intergrase catalytic core"/>
    <property type="match status" value="1"/>
</dbReference>
<feature type="region of interest" description="Disordered" evidence="2">
    <location>
        <begin position="648"/>
        <end position="677"/>
    </location>
</feature>
<gene>
    <name evidence="3" type="ORF">Sspor_15480</name>
</gene>
<sequence length="727" mass="80086">MTRSSGSALAGPGLVDPPPTALVFPPARVRRGVEMEVLPRFADDRWQFAYLDQRETTRSSAIRWSTFPAPLRASFKRLAWALVHIPTPPALMDQRASVTRSVVTPATMILTVRSWQNFADWADRRSVTRLDRLSREDLEHFATTLTDRKGAGADERVLFALTRAWAYAPFMLPGDRLVMPPWAEPASAPGDFTDSSNGPARGENRTPVIHPATMSPLLVWALRMVLDLAPDILAARREWQRLEAAVVPPGSAPRDGRDRLRAYMRQLRASGEGIPAYRGRSTRAVSARWDTSGPAANVRFIAGLLAVTTGQVQDFLRGGPEPLVGLKFADGAALPTPITAAVDGKAWTHSIDHSEVRALTVHLATAATVVIAYLSGMRPAEVLHLERGCATREERADGTVRYRVAGRHFKGVTDHEGNTRLEGEIRPDPWTVIEVVHRAIQVLENLSDEQLLLPRTISPHHRAAGYLARGLSSDTVTHWIKRFIAWANEQAAILERPHEIIPTDPDGDVTLRRFRRTVAWFIYRQPGGRIALGLQYGHVGASLAESYGGRTTADMLDVLDFEQGIAMADALAEASERIQAGETVSGPAADRYRAAAAQYHHAYDGAFVSKAQLTALRSNPRLQIHDTDASLLACNYDAFKALCDPERGRPGAAAQKTPSPSRCNPSCGNVSRTDTHMERARREITRIERELADGFDPLPLRSRKLQRTAALRLIIDNHEAARPTEPA</sequence>
<protein>
    <recommendedName>
        <fullName evidence="5">Integrase</fullName>
    </recommendedName>
</protein>
<dbReference type="SUPFAM" id="SSF56349">
    <property type="entry name" value="DNA breaking-rejoining enzymes"/>
    <property type="match status" value="1"/>
</dbReference>
<dbReference type="Proteomes" id="UP000608522">
    <property type="component" value="Unassembled WGS sequence"/>
</dbReference>